<name>A0ABS9Q8I6_9MICO</name>
<dbReference type="InterPro" id="IPR016181">
    <property type="entry name" value="Acyl_CoA_acyltransferase"/>
</dbReference>
<sequence>MTPALSLRSLRVADADAMVEVLADPSLHLFTGGEPPTREELAARYARQVVGRSADGSEQWLNWIVLAGPDQRPVGYVQATVPVDGDTAEISWVIGTPWQGRGHATGAARLMVKELARRGVHHLVAHIHPDHEASSRVATHLGLVPTDVMIDGEIRWTGSAGPGTKEPSA</sequence>
<keyword evidence="3" id="KW-1185">Reference proteome</keyword>
<dbReference type="PANTHER" id="PTHR43792">
    <property type="entry name" value="GNAT FAMILY, PUTATIVE (AFU_ORTHOLOGUE AFUA_3G00765)-RELATED-RELATED"/>
    <property type="match status" value="1"/>
</dbReference>
<dbReference type="Pfam" id="PF13302">
    <property type="entry name" value="Acetyltransf_3"/>
    <property type="match status" value="1"/>
</dbReference>
<dbReference type="PANTHER" id="PTHR43792:SF16">
    <property type="entry name" value="N-ACETYLTRANSFERASE DOMAIN-CONTAINING PROTEIN"/>
    <property type="match status" value="1"/>
</dbReference>
<evidence type="ECO:0000313" key="3">
    <source>
        <dbReference type="Proteomes" id="UP001521931"/>
    </source>
</evidence>
<dbReference type="EMBL" id="JAKRCV010000086">
    <property type="protein sequence ID" value="MCG7323585.1"/>
    <property type="molecule type" value="Genomic_DNA"/>
</dbReference>
<comment type="caution">
    <text evidence="2">The sequence shown here is derived from an EMBL/GenBank/DDBJ whole genome shotgun (WGS) entry which is preliminary data.</text>
</comment>
<proteinExistence type="predicted"/>
<dbReference type="RefSeq" id="WP_239266383.1">
    <property type="nucleotide sequence ID" value="NZ_JAKRCV010000086.1"/>
</dbReference>
<reference evidence="2 3" key="1">
    <citation type="submission" date="2022-02" db="EMBL/GenBank/DDBJ databases">
        <title>Uncovering new skin microbiome diversity through culturing and metagenomics.</title>
        <authorList>
            <person name="Conlan S."/>
            <person name="Deming C."/>
            <person name="Nisc Comparative Sequencing Program N."/>
            <person name="Segre J.A."/>
        </authorList>
    </citation>
    <scope>NUCLEOTIDE SEQUENCE [LARGE SCALE GENOMIC DNA]</scope>
    <source>
        <strain evidence="2 3">ACRQZ</strain>
    </source>
</reference>
<evidence type="ECO:0000259" key="1">
    <source>
        <dbReference type="PROSITE" id="PS51186"/>
    </source>
</evidence>
<dbReference type="PROSITE" id="PS51186">
    <property type="entry name" value="GNAT"/>
    <property type="match status" value="1"/>
</dbReference>
<accession>A0ABS9Q8I6</accession>
<organism evidence="2 3">
    <name type="scientific">Arsenicicoccus bolidensis</name>
    <dbReference type="NCBI Taxonomy" id="229480"/>
    <lineage>
        <taxon>Bacteria</taxon>
        <taxon>Bacillati</taxon>
        <taxon>Actinomycetota</taxon>
        <taxon>Actinomycetes</taxon>
        <taxon>Micrococcales</taxon>
        <taxon>Intrasporangiaceae</taxon>
        <taxon>Arsenicicoccus</taxon>
    </lineage>
</organism>
<feature type="domain" description="N-acetyltransferase" evidence="1">
    <location>
        <begin position="5"/>
        <end position="161"/>
    </location>
</feature>
<evidence type="ECO:0000313" key="2">
    <source>
        <dbReference type="EMBL" id="MCG7323585.1"/>
    </source>
</evidence>
<dbReference type="Gene3D" id="3.40.630.30">
    <property type="match status" value="1"/>
</dbReference>
<gene>
    <name evidence="2" type="ORF">MHL29_17045</name>
</gene>
<dbReference type="InterPro" id="IPR000182">
    <property type="entry name" value="GNAT_dom"/>
</dbReference>
<protein>
    <submittedName>
        <fullName evidence="2">GNAT family N-acetyltransferase</fullName>
    </submittedName>
</protein>
<dbReference type="Proteomes" id="UP001521931">
    <property type="component" value="Unassembled WGS sequence"/>
</dbReference>
<dbReference type="SUPFAM" id="SSF55729">
    <property type="entry name" value="Acyl-CoA N-acyltransferases (Nat)"/>
    <property type="match status" value="1"/>
</dbReference>
<dbReference type="InterPro" id="IPR051531">
    <property type="entry name" value="N-acetyltransferase"/>
</dbReference>